<evidence type="ECO:0000313" key="1">
    <source>
        <dbReference type="EnsemblPlants" id="AVESA.00010b.r2.3CG0511720.1.CDS"/>
    </source>
</evidence>
<reference evidence="1" key="2">
    <citation type="submission" date="2025-09" db="UniProtKB">
        <authorList>
            <consortium name="EnsemblPlants"/>
        </authorList>
    </citation>
    <scope>IDENTIFICATION</scope>
</reference>
<keyword evidence="2" id="KW-1185">Reference proteome</keyword>
<protein>
    <submittedName>
        <fullName evidence="1">Uncharacterized protein</fullName>
    </submittedName>
</protein>
<proteinExistence type="predicted"/>
<organism evidence="1 2">
    <name type="scientific">Avena sativa</name>
    <name type="common">Oat</name>
    <dbReference type="NCBI Taxonomy" id="4498"/>
    <lineage>
        <taxon>Eukaryota</taxon>
        <taxon>Viridiplantae</taxon>
        <taxon>Streptophyta</taxon>
        <taxon>Embryophyta</taxon>
        <taxon>Tracheophyta</taxon>
        <taxon>Spermatophyta</taxon>
        <taxon>Magnoliopsida</taxon>
        <taxon>Liliopsida</taxon>
        <taxon>Poales</taxon>
        <taxon>Poaceae</taxon>
        <taxon>BOP clade</taxon>
        <taxon>Pooideae</taxon>
        <taxon>Poodae</taxon>
        <taxon>Poeae</taxon>
        <taxon>Poeae Chloroplast Group 1 (Aveneae type)</taxon>
        <taxon>Aveninae</taxon>
        <taxon>Avena</taxon>
    </lineage>
</organism>
<dbReference type="EnsemblPlants" id="AVESA.00010b.r2.3CG0511720.1">
    <property type="protein sequence ID" value="AVESA.00010b.r2.3CG0511720.1.CDS"/>
    <property type="gene ID" value="AVESA.00010b.r2.3CG0511720"/>
</dbReference>
<reference evidence="1" key="1">
    <citation type="submission" date="2021-05" db="EMBL/GenBank/DDBJ databases">
        <authorList>
            <person name="Scholz U."/>
            <person name="Mascher M."/>
            <person name="Fiebig A."/>
        </authorList>
    </citation>
    <scope>NUCLEOTIDE SEQUENCE [LARGE SCALE GENOMIC DNA]</scope>
</reference>
<dbReference type="Proteomes" id="UP001732700">
    <property type="component" value="Chromosome 3C"/>
</dbReference>
<evidence type="ECO:0000313" key="2">
    <source>
        <dbReference type="Proteomes" id="UP001732700"/>
    </source>
</evidence>
<accession>A0ACD5VV57</accession>
<sequence length="317" mass="34640">MIHGARNWTLIAQGIAGRSGKSCRLRWCNQLDPQVKRKPFTEEEDRIIMAAHTVHGNKWASIAKLLVGRTDNAIKNHWNSTLRRRYCTGSRCARGASVEQPNTEMPRAVSEEPWPLSRPSSFNVMEVKEAPAHSSFNVMEVKEAPAHSSFNVMEVKEAPVQTLSESSAGALQIRVNDSGSTEVVDQPHLVRPVAVVGAFRPYSIGPAQSVQMERPSSTKFVSTIQAFTPEIAVSKFADTKCFAADVPNKCGHGCGSTKKRPRENSLLGPEFNEFEDHPPILSSSLASLVSEISSIAWMNSSLQSSGTGNLFQSNPPA</sequence>
<name>A0ACD5VV57_AVESA</name>